<keyword evidence="7" id="KW-1185">Reference proteome</keyword>
<name>A0A5C5ZWA7_9BACT</name>
<evidence type="ECO:0000313" key="6">
    <source>
        <dbReference type="EMBL" id="TWT91271.1"/>
    </source>
</evidence>
<dbReference type="EMBL" id="SJPN01000018">
    <property type="protein sequence ID" value="TWT91271.1"/>
    <property type="molecule type" value="Genomic_DNA"/>
</dbReference>
<gene>
    <name evidence="5" type="primary">hypA</name>
    <name evidence="6" type="ORF">Pla52n_66830</name>
</gene>
<evidence type="ECO:0000256" key="5">
    <source>
        <dbReference type="HAMAP-Rule" id="MF_00213"/>
    </source>
</evidence>
<evidence type="ECO:0000256" key="2">
    <source>
        <dbReference type="ARBA" id="ARBA00022596"/>
    </source>
</evidence>
<dbReference type="PROSITE" id="PS01249">
    <property type="entry name" value="HYPA"/>
    <property type="match status" value="1"/>
</dbReference>
<dbReference type="PANTHER" id="PTHR34535">
    <property type="entry name" value="HYDROGENASE MATURATION FACTOR HYPA"/>
    <property type="match status" value="1"/>
</dbReference>
<comment type="function">
    <text evidence="5">Involved in the maturation of [NiFe] hydrogenases. Required for nickel insertion into the metal center of the hydrogenase.</text>
</comment>
<feature type="binding site" evidence="5">
    <location>
        <position position="89"/>
    </location>
    <ligand>
        <name>Zn(2+)</name>
        <dbReference type="ChEBI" id="CHEBI:29105"/>
    </ligand>
</feature>
<protein>
    <recommendedName>
        <fullName evidence="5">Hydrogenase maturation factor HypA</fullName>
    </recommendedName>
</protein>
<evidence type="ECO:0000313" key="7">
    <source>
        <dbReference type="Proteomes" id="UP000320176"/>
    </source>
</evidence>
<dbReference type="Proteomes" id="UP000320176">
    <property type="component" value="Unassembled WGS sequence"/>
</dbReference>
<dbReference type="RefSeq" id="WP_146523570.1">
    <property type="nucleotide sequence ID" value="NZ_CP151726.1"/>
</dbReference>
<dbReference type="GO" id="GO:0008270">
    <property type="term" value="F:zinc ion binding"/>
    <property type="evidence" value="ECO:0007669"/>
    <property type="project" value="UniProtKB-UniRule"/>
</dbReference>
<keyword evidence="3 5" id="KW-0479">Metal-binding</keyword>
<feature type="binding site" evidence="5">
    <location>
        <position position="2"/>
    </location>
    <ligand>
        <name>Ni(2+)</name>
        <dbReference type="ChEBI" id="CHEBI:49786"/>
    </ligand>
</feature>
<keyword evidence="4 5" id="KW-0862">Zinc</keyword>
<comment type="similarity">
    <text evidence="1 5">Belongs to the HypA/HybF family.</text>
</comment>
<dbReference type="AlphaFoldDB" id="A0A5C5ZWA7"/>
<accession>A0A5C5ZWA7</accession>
<feature type="binding site" evidence="5">
    <location>
        <position position="92"/>
    </location>
    <ligand>
        <name>Zn(2+)</name>
        <dbReference type="ChEBI" id="CHEBI:29105"/>
    </ligand>
</feature>
<dbReference type="InterPro" id="IPR000688">
    <property type="entry name" value="HypA/HybF"/>
</dbReference>
<dbReference type="HAMAP" id="MF_00213">
    <property type="entry name" value="HypA_HybF"/>
    <property type="match status" value="1"/>
</dbReference>
<keyword evidence="2 5" id="KW-0533">Nickel</keyword>
<evidence type="ECO:0000256" key="3">
    <source>
        <dbReference type="ARBA" id="ARBA00022723"/>
    </source>
</evidence>
<dbReference type="Gene3D" id="3.30.2320.80">
    <property type="match status" value="1"/>
</dbReference>
<reference evidence="6 7" key="1">
    <citation type="submission" date="2019-02" db="EMBL/GenBank/DDBJ databases">
        <title>Deep-cultivation of Planctomycetes and their phenomic and genomic characterization uncovers novel biology.</title>
        <authorList>
            <person name="Wiegand S."/>
            <person name="Jogler M."/>
            <person name="Boedeker C."/>
            <person name="Pinto D."/>
            <person name="Vollmers J."/>
            <person name="Rivas-Marin E."/>
            <person name="Kohn T."/>
            <person name="Peeters S.H."/>
            <person name="Heuer A."/>
            <person name="Rast P."/>
            <person name="Oberbeckmann S."/>
            <person name="Bunk B."/>
            <person name="Jeske O."/>
            <person name="Meyerdierks A."/>
            <person name="Storesund J.E."/>
            <person name="Kallscheuer N."/>
            <person name="Luecker S."/>
            <person name="Lage O.M."/>
            <person name="Pohl T."/>
            <person name="Merkel B.J."/>
            <person name="Hornburger P."/>
            <person name="Mueller R.-W."/>
            <person name="Bruemmer F."/>
            <person name="Labrenz M."/>
            <person name="Spormann A.M."/>
            <person name="Op Den Camp H."/>
            <person name="Overmann J."/>
            <person name="Amann R."/>
            <person name="Jetten M.S.M."/>
            <person name="Mascher T."/>
            <person name="Medema M.H."/>
            <person name="Devos D.P."/>
            <person name="Kaster A.-K."/>
            <person name="Ovreas L."/>
            <person name="Rohde M."/>
            <person name="Galperin M.Y."/>
            <person name="Jogler C."/>
        </authorList>
    </citation>
    <scope>NUCLEOTIDE SEQUENCE [LARGE SCALE GENOMIC DNA]</scope>
    <source>
        <strain evidence="6 7">Pla52n</strain>
    </source>
</reference>
<dbReference type="GO" id="GO:0051604">
    <property type="term" value="P:protein maturation"/>
    <property type="evidence" value="ECO:0007669"/>
    <property type="project" value="InterPro"/>
</dbReference>
<dbReference type="InterPro" id="IPR020538">
    <property type="entry name" value="Hydgase_Ni_incorp_HypA/HybF_CS"/>
</dbReference>
<proteinExistence type="inferred from homology"/>
<dbReference type="OrthoDB" id="288014at2"/>
<dbReference type="Pfam" id="PF01155">
    <property type="entry name" value="HypA"/>
    <property type="match status" value="1"/>
</dbReference>
<sequence length="146" mass="15732">MHETSLVRSLLRQVNDVLAQNGGIAAKEIVIEIGPLSGVEPDLVVSAFEQLVPGTRLADAVLNIQFTDLLVKCRQCDSVSEVQGFVFRCNACGCRHVQVISGDQVLLKTVTIVDSNVDECMDHRSDRDNDRKVASDCGLAAGAQHG</sequence>
<dbReference type="PANTHER" id="PTHR34535:SF3">
    <property type="entry name" value="HYDROGENASE MATURATION FACTOR HYPA"/>
    <property type="match status" value="1"/>
</dbReference>
<feature type="binding site" evidence="5">
    <location>
        <position position="76"/>
    </location>
    <ligand>
        <name>Zn(2+)</name>
        <dbReference type="ChEBI" id="CHEBI:29105"/>
    </ligand>
</feature>
<organism evidence="6 7">
    <name type="scientific">Stieleria varia</name>
    <dbReference type="NCBI Taxonomy" id="2528005"/>
    <lineage>
        <taxon>Bacteria</taxon>
        <taxon>Pseudomonadati</taxon>
        <taxon>Planctomycetota</taxon>
        <taxon>Planctomycetia</taxon>
        <taxon>Pirellulales</taxon>
        <taxon>Pirellulaceae</taxon>
        <taxon>Stieleria</taxon>
    </lineage>
</organism>
<evidence type="ECO:0000256" key="4">
    <source>
        <dbReference type="ARBA" id="ARBA00022833"/>
    </source>
</evidence>
<comment type="caution">
    <text evidence="6">The sequence shown here is derived from an EMBL/GenBank/DDBJ whole genome shotgun (WGS) entry which is preliminary data.</text>
</comment>
<feature type="binding site" evidence="5">
    <location>
        <position position="73"/>
    </location>
    <ligand>
        <name>Zn(2+)</name>
        <dbReference type="ChEBI" id="CHEBI:29105"/>
    </ligand>
</feature>
<dbReference type="GO" id="GO:0016151">
    <property type="term" value="F:nickel cation binding"/>
    <property type="evidence" value="ECO:0007669"/>
    <property type="project" value="UniProtKB-UniRule"/>
</dbReference>
<evidence type="ECO:0000256" key="1">
    <source>
        <dbReference type="ARBA" id="ARBA00010748"/>
    </source>
</evidence>